<feature type="region of interest" description="Disordered" evidence="1">
    <location>
        <begin position="287"/>
        <end position="354"/>
    </location>
</feature>
<feature type="compositionally biased region" description="Low complexity" evidence="1">
    <location>
        <begin position="307"/>
        <end position="337"/>
    </location>
</feature>
<dbReference type="Proteomes" id="UP000813824">
    <property type="component" value="Unassembled WGS sequence"/>
</dbReference>
<evidence type="ECO:0000256" key="2">
    <source>
        <dbReference type="SAM" id="SignalP"/>
    </source>
</evidence>
<gene>
    <name evidence="3" type="ORF">BXZ70DRAFT_1007364</name>
</gene>
<protein>
    <submittedName>
        <fullName evidence="3">Uncharacterized protein</fullName>
    </submittedName>
</protein>
<dbReference type="OrthoDB" id="2336871at2759"/>
<dbReference type="PANTHER" id="PTHR34587">
    <property type="entry name" value="VWFA DOMAIN-CONTAINING PROTEIN"/>
    <property type="match status" value="1"/>
</dbReference>
<accession>A0A8K0XR88</accession>
<sequence>MKVISSLSSLVALLFASQALATPLNFASGVTVGGKGAAAAPGNASTAKGASSAAPAGSSAAANSDPQKSLELDPKVIATGFANDGQDVPTAGQVASLTSTNNFINFCLTKPDLPITNGLQIKTGSCNPAPMGVIAATTNMPSSKFQFPKNGDTIKSNTAFTIKMAISHLDTGFFVNANENYFAAPQFTNAAGDISGHSHIVVELLNALDQTSPTDPTHFAYFKGLNGKAENGVLTADVTNGLPAGTYRLASINTAANHQPVLVAVAQHGSVDDMVYFTITDDGAPASSSVDVKGANPGAQSGGQGGSADQNQGNKQNQQQGNNNKGQQQGGNKNQNQRQRDGFKVKRNSLNRLL</sequence>
<feature type="compositionally biased region" description="Basic residues" evidence="1">
    <location>
        <begin position="345"/>
        <end position="354"/>
    </location>
</feature>
<name>A0A8K0XR88_9AGAR</name>
<keyword evidence="2" id="KW-0732">Signal</keyword>
<feature type="chain" id="PRO_5035445769" evidence="2">
    <location>
        <begin position="22"/>
        <end position="354"/>
    </location>
</feature>
<dbReference type="EMBL" id="JAEVFJ010000012">
    <property type="protein sequence ID" value="KAH8101536.1"/>
    <property type="molecule type" value="Genomic_DNA"/>
</dbReference>
<dbReference type="PANTHER" id="PTHR34587:SF2">
    <property type="entry name" value="G-PROTEIN COUPLED RECEPTORS FAMILY 1 PROFILE DOMAIN-CONTAINING PROTEIN"/>
    <property type="match status" value="1"/>
</dbReference>
<evidence type="ECO:0000256" key="1">
    <source>
        <dbReference type="SAM" id="MobiDB-lite"/>
    </source>
</evidence>
<evidence type="ECO:0000313" key="4">
    <source>
        <dbReference type="Proteomes" id="UP000813824"/>
    </source>
</evidence>
<feature type="compositionally biased region" description="Low complexity" evidence="1">
    <location>
        <begin position="41"/>
        <end position="64"/>
    </location>
</feature>
<comment type="caution">
    <text evidence="3">The sequence shown here is derived from an EMBL/GenBank/DDBJ whole genome shotgun (WGS) entry which is preliminary data.</text>
</comment>
<reference evidence="3" key="1">
    <citation type="journal article" date="2021" name="New Phytol.">
        <title>Evolutionary innovations through gain and loss of genes in the ectomycorrhizal Boletales.</title>
        <authorList>
            <person name="Wu G."/>
            <person name="Miyauchi S."/>
            <person name="Morin E."/>
            <person name="Kuo A."/>
            <person name="Drula E."/>
            <person name="Varga T."/>
            <person name="Kohler A."/>
            <person name="Feng B."/>
            <person name="Cao Y."/>
            <person name="Lipzen A."/>
            <person name="Daum C."/>
            <person name="Hundley H."/>
            <person name="Pangilinan J."/>
            <person name="Johnson J."/>
            <person name="Barry K."/>
            <person name="LaButti K."/>
            <person name="Ng V."/>
            <person name="Ahrendt S."/>
            <person name="Min B."/>
            <person name="Choi I.G."/>
            <person name="Park H."/>
            <person name="Plett J.M."/>
            <person name="Magnuson J."/>
            <person name="Spatafora J.W."/>
            <person name="Nagy L.G."/>
            <person name="Henrissat B."/>
            <person name="Grigoriev I.V."/>
            <person name="Yang Z.L."/>
            <person name="Xu J."/>
            <person name="Martin F.M."/>
        </authorList>
    </citation>
    <scope>NUCLEOTIDE SEQUENCE</scope>
    <source>
        <strain evidence="3">KKN 215</strain>
    </source>
</reference>
<proteinExistence type="predicted"/>
<dbReference type="AlphaFoldDB" id="A0A8K0XR88"/>
<evidence type="ECO:0000313" key="3">
    <source>
        <dbReference type="EMBL" id="KAH8101536.1"/>
    </source>
</evidence>
<feature type="region of interest" description="Disordered" evidence="1">
    <location>
        <begin position="41"/>
        <end position="68"/>
    </location>
</feature>
<feature type="signal peptide" evidence="2">
    <location>
        <begin position="1"/>
        <end position="21"/>
    </location>
</feature>
<keyword evidence="4" id="KW-1185">Reference proteome</keyword>
<organism evidence="3 4">
    <name type="scientific">Cristinia sonorae</name>
    <dbReference type="NCBI Taxonomy" id="1940300"/>
    <lineage>
        <taxon>Eukaryota</taxon>
        <taxon>Fungi</taxon>
        <taxon>Dikarya</taxon>
        <taxon>Basidiomycota</taxon>
        <taxon>Agaricomycotina</taxon>
        <taxon>Agaricomycetes</taxon>
        <taxon>Agaricomycetidae</taxon>
        <taxon>Agaricales</taxon>
        <taxon>Pleurotineae</taxon>
        <taxon>Stephanosporaceae</taxon>
        <taxon>Cristinia</taxon>
    </lineage>
</organism>
<dbReference type="InterPro" id="IPR053216">
    <property type="entry name" value="Appressorial_penetr-assoc"/>
</dbReference>